<reference evidence="1 2" key="1">
    <citation type="submission" date="2024-07" db="EMBL/GenBank/DDBJ databases">
        <title>Draft Genome Sequence of Ferrimicrobium acidiphilum Strain YE2023, Isolated from a Pulp of Bioleach Reactor.</title>
        <authorList>
            <person name="Elkina Y.A."/>
            <person name="Bulaeva A.G."/>
            <person name="Beletsky A.V."/>
            <person name="Mardanov A.V."/>
        </authorList>
    </citation>
    <scope>NUCLEOTIDE SEQUENCE [LARGE SCALE GENOMIC DNA]</scope>
    <source>
        <strain evidence="1 2">YE2023</strain>
    </source>
</reference>
<dbReference type="Proteomes" id="UP001560267">
    <property type="component" value="Unassembled WGS sequence"/>
</dbReference>
<sequence length="203" mass="21877">MTPKTVLEVQGSASHTAGTLRLGTWRLAEGEVMHLSGASMELVTRAFLGLEPDADIRIVGAKVGSREARTAYAMTFAGFEPVPALKVLEHLALAVRIGPPRLGKVPSFRQVLDDVGLTAFANTPASQLRADGRLRLSLAMTLVRLLPVWVLMLPASFEPSPGVVQRIKDAVGHRVAIVLWTEAEALANLAGQSRRLEVRATRD</sequence>
<gene>
    <name evidence="1" type="ORF">AB6A68_00360</name>
</gene>
<comment type="caution">
    <text evidence="1">The sequence shown here is derived from an EMBL/GenBank/DDBJ whole genome shotgun (WGS) entry which is preliminary data.</text>
</comment>
<keyword evidence="2" id="KW-1185">Reference proteome</keyword>
<accession>A0ABV3XYB6</accession>
<protein>
    <submittedName>
        <fullName evidence="1">Uncharacterized protein</fullName>
    </submittedName>
</protein>
<evidence type="ECO:0000313" key="1">
    <source>
        <dbReference type="EMBL" id="MEX6428299.1"/>
    </source>
</evidence>
<dbReference type="RefSeq" id="WP_298385231.1">
    <property type="nucleotide sequence ID" value="NZ_JBFSHR010000001.1"/>
</dbReference>
<proteinExistence type="predicted"/>
<organism evidence="1 2">
    <name type="scientific">Ferrimicrobium acidiphilum</name>
    <dbReference type="NCBI Taxonomy" id="121039"/>
    <lineage>
        <taxon>Bacteria</taxon>
        <taxon>Bacillati</taxon>
        <taxon>Actinomycetota</taxon>
        <taxon>Acidimicrobiia</taxon>
        <taxon>Acidimicrobiales</taxon>
        <taxon>Acidimicrobiaceae</taxon>
        <taxon>Ferrimicrobium</taxon>
    </lineage>
</organism>
<evidence type="ECO:0000313" key="2">
    <source>
        <dbReference type="Proteomes" id="UP001560267"/>
    </source>
</evidence>
<dbReference type="EMBL" id="JBFSHR010000001">
    <property type="protein sequence ID" value="MEX6428299.1"/>
    <property type="molecule type" value="Genomic_DNA"/>
</dbReference>
<name>A0ABV3XYB6_9ACTN</name>